<feature type="region of interest" description="Disordered" evidence="1">
    <location>
        <begin position="1"/>
        <end position="61"/>
    </location>
</feature>
<comment type="caution">
    <text evidence="2">The sequence shown here is derived from an EMBL/GenBank/DDBJ whole genome shotgun (WGS) entry which is preliminary data.</text>
</comment>
<name>A0A0J7KDJ9_LASNI</name>
<accession>A0A0J7KDJ9</accession>
<dbReference type="GO" id="GO:0003676">
    <property type="term" value="F:nucleic acid binding"/>
    <property type="evidence" value="ECO:0007669"/>
    <property type="project" value="InterPro"/>
</dbReference>
<gene>
    <name evidence="2" type="ORF">RF55_12282</name>
</gene>
<dbReference type="AlphaFoldDB" id="A0A0J7KDJ9"/>
<dbReference type="SUPFAM" id="SSF57756">
    <property type="entry name" value="Retrovirus zinc finger-like domains"/>
    <property type="match status" value="1"/>
</dbReference>
<dbReference type="PaxDb" id="67767-A0A0J7KDJ9"/>
<keyword evidence="3" id="KW-1185">Reference proteome</keyword>
<dbReference type="OrthoDB" id="7555284at2759"/>
<dbReference type="EMBL" id="LBMM01009273">
    <property type="protein sequence ID" value="KMQ88259.1"/>
    <property type="molecule type" value="Genomic_DNA"/>
</dbReference>
<reference evidence="2 3" key="1">
    <citation type="submission" date="2015-04" db="EMBL/GenBank/DDBJ databases">
        <title>Lasius niger genome sequencing.</title>
        <authorList>
            <person name="Konorov E.A."/>
            <person name="Nikitin M.A."/>
            <person name="Kirill M.V."/>
            <person name="Chang P."/>
        </authorList>
    </citation>
    <scope>NUCLEOTIDE SEQUENCE [LARGE SCALE GENOMIC DNA]</scope>
    <source>
        <tissue evidence="2">Whole</tissue>
    </source>
</reference>
<feature type="region of interest" description="Disordered" evidence="1">
    <location>
        <begin position="275"/>
        <end position="323"/>
    </location>
</feature>
<proteinExistence type="predicted"/>
<dbReference type="InterPro" id="IPR036875">
    <property type="entry name" value="Znf_CCHC_sf"/>
</dbReference>
<organism evidence="2 3">
    <name type="scientific">Lasius niger</name>
    <name type="common">Black garden ant</name>
    <dbReference type="NCBI Taxonomy" id="67767"/>
    <lineage>
        <taxon>Eukaryota</taxon>
        <taxon>Metazoa</taxon>
        <taxon>Ecdysozoa</taxon>
        <taxon>Arthropoda</taxon>
        <taxon>Hexapoda</taxon>
        <taxon>Insecta</taxon>
        <taxon>Pterygota</taxon>
        <taxon>Neoptera</taxon>
        <taxon>Endopterygota</taxon>
        <taxon>Hymenoptera</taxon>
        <taxon>Apocrita</taxon>
        <taxon>Aculeata</taxon>
        <taxon>Formicoidea</taxon>
        <taxon>Formicidae</taxon>
        <taxon>Formicinae</taxon>
        <taxon>Lasius</taxon>
        <taxon>Lasius</taxon>
    </lineage>
</organism>
<feature type="compositionally biased region" description="Polar residues" evidence="1">
    <location>
        <begin position="30"/>
        <end position="50"/>
    </location>
</feature>
<feature type="compositionally biased region" description="Low complexity" evidence="1">
    <location>
        <begin position="308"/>
        <end position="323"/>
    </location>
</feature>
<evidence type="ECO:0000313" key="2">
    <source>
        <dbReference type="EMBL" id="KMQ88259.1"/>
    </source>
</evidence>
<evidence type="ECO:0000313" key="3">
    <source>
        <dbReference type="Proteomes" id="UP000036403"/>
    </source>
</evidence>
<protein>
    <submittedName>
        <fullName evidence="2">Uncharacterized protein</fullName>
    </submittedName>
</protein>
<evidence type="ECO:0000256" key="1">
    <source>
        <dbReference type="SAM" id="MobiDB-lite"/>
    </source>
</evidence>
<feature type="compositionally biased region" description="Basic and acidic residues" evidence="1">
    <location>
        <begin position="275"/>
        <end position="286"/>
    </location>
</feature>
<feature type="region of interest" description="Disordered" evidence="1">
    <location>
        <begin position="228"/>
        <end position="260"/>
    </location>
</feature>
<sequence length="323" mass="36586">MEKSQDRLTLEGMTNHELQTEAIRHGDQRPSLQDQRPSLQDQRPSLQDQRFSVHDERPTLSSHSTAQAVKLLSSHLPDFCGLEDEDVESWVHTVERVAQIHRVSTDVLLLVATEKLKKTARKWFDLNVTTLIDSWLFFRESIIRRFKRTILFHVALQKVEARKWSFLKESFHDYAMDKLILMKNLGLADQDSIHLLINGIGSRSLRKLAASLRVDTIDDFLEKMHSITSASGESQKRSPIPARKIQSIKPTSHPSPKESKDLKESYCVYCRSKGHTREECQKKDKLLPGQPSPKASSPVAAVERQEEAAASSTVAAMVADAAN</sequence>
<feature type="non-terminal residue" evidence="2">
    <location>
        <position position="323"/>
    </location>
</feature>
<dbReference type="Proteomes" id="UP000036403">
    <property type="component" value="Unassembled WGS sequence"/>
</dbReference>
<feature type="compositionally biased region" description="Basic and acidic residues" evidence="1">
    <location>
        <begin position="18"/>
        <end position="28"/>
    </location>
</feature>
<dbReference type="GO" id="GO:0008270">
    <property type="term" value="F:zinc ion binding"/>
    <property type="evidence" value="ECO:0007669"/>
    <property type="project" value="InterPro"/>
</dbReference>